<comment type="caution">
    <text evidence="2">The sequence shown here is derived from an EMBL/GenBank/DDBJ whole genome shotgun (WGS) entry which is preliminary data.</text>
</comment>
<evidence type="ECO:0000313" key="2">
    <source>
        <dbReference type="EMBL" id="KUG18585.1"/>
    </source>
</evidence>
<organism evidence="2">
    <name type="scientific">hydrocarbon metagenome</name>
    <dbReference type="NCBI Taxonomy" id="938273"/>
    <lineage>
        <taxon>unclassified sequences</taxon>
        <taxon>metagenomes</taxon>
        <taxon>ecological metagenomes</taxon>
    </lineage>
</organism>
<protein>
    <submittedName>
        <fullName evidence="2">Uncharacterized protein</fullName>
    </submittedName>
</protein>
<name>A0A0W8FCH6_9ZZZZ</name>
<evidence type="ECO:0000256" key="1">
    <source>
        <dbReference type="SAM" id="MobiDB-lite"/>
    </source>
</evidence>
<reference evidence="2" key="1">
    <citation type="journal article" date="2015" name="Proc. Natl. Acad. Sci. U.S.A.">
        <title>Networks of energetic and metabolic interactions define dynamics in microbial communities.</title>
        <authorList>
            <person name="Embree M."/>
            <person name="Liu J.K."/>
            <person name="Al-Bassam M.M."/>
            <person name="Zengler K."/>
        </authorList>
    </citation>
    <scope>NUCLEOTIDE SEQUENCE</scope>
</reference>
<accession>A0A0W8FCH6</accession>
<sequence>MQIDIRSLTVSVDNLTDLTEESFENLNTTTKNGFGNLGGKMDQTPNRQEETNRERTNLMNMMTPHIQRRSRQLGTELTET</sequence>
<dbReference type="AlphaFoldDB" id="A0A0W8FCH6"/>
<gene>
    <name evidence="2" type="ORF">ASZ90_011715</name>
</gene>
<dbReference type="EMBL" id="LNQE01001374">
    <property type="protein sequence ID" value="KUG18585.1"/>
    <property type="molecule type" value="Genomic_DNA"/>
</dbReference>
<proteinExistence type="predicted"/>
<feature type="region of interest" description="Disordered" evidence="1">
    <location>
        <begin position="27"/>
        <end position="49"/>
    </location>
</feature>